<organism evidence="2">
    <name type="scientific">Arion vulgaris</name>
    <dbReference type="NCBI Taxonomy" id="1028688"/>
    <lineage>
        <taxon>Eukaryota</taxon>
        <taxon>Metazoa</taxon>
        <taxon>Spiralia</taxon>
        <taxon>Lophotrochozoa</taxon>
        <taxon>Mollusca</taxon>
        <taxon>Gastropoda</taxon>
        <taxon>Heterobranchia</taxon>
        <taxon>Euthyneura</taxon>
        <taxon>Panpulmonata</taxon>
        <taxon>Eupulmonata</taxon>
        <taxon>Stylommatophora</taxon>
        <taxon>Helicina</taxon>
        <taxon>Arionoidea</taxon>
        <taxon>Arionidae</taxon>
        <taxon>Arion</taxon>
    </lineage>
</organism>
<feature type="compositionally biased region" description="Polar residues" evidence="1">
    <location>
        <begin position="58"/>
        <end position="79"/>
    </location>
</feature>
<proteinExistence type="predicted"/>
<sequence length="108" mass="12190">MAGNISDERNALQEDDDKLQIALQEFNDQWGYDSEEDEEEDDDQLLIDLEITADCEASEQTAHSDTQSFISSASRSHSYTAAVDDESSDTFQRPNLELPSQINVSEQR</sequence>
<feature type="non-terminal residue" evidence="2">
    <location>
        <position position="108"/>
    </location>
</feature>
<evidence type="ECO:0000313" key="2">
    <source>
        <dbReference type="EMBL" id="CEK75517.1"/>
    </source>
</evidence>
<accession>A0A0B7A4H7</accession>
<reference evidence="2" key="1">
    <citation type="submission" date="2014-12" db="EMBL/GenBank/DDBJ databases">
        <title>Insight into the proteome of Arion vulgaris.</title>
        <authorList>
            <person name="Aradska J."/>
            <person name="Bulat T."/>
            <person name="Smidak R."/>
            <person name="Sarate P."/>
            <person name="Gangsoo J."/>
            <person name="Sialana F."/>
            <person name="Bilban M."/>
            <person name="Lubec G."/>
        </authorList>
    </citation>
    <scope>NUCLEOTIDE SEQUENCE</scope>
    <source>
        <tissue evidence="2">Skin</tissue>
    </source>
</reference>
<dbReference type="AlphaFoldDB" id="A0A0B7A4H7"/>
<name>A0A0B7A4H7_9EUPU</name>
<feature type="compositionally biased region" description="Polar residues" evidence="1">
    <location>
        <begin position="89"/>
        <end position="108"/>
    </location>
</feature>
<dbReference type="EMBL" id="HACG01028652">
    <property type="protein sequence ID" value="CEK75517.1"/>
    <property type="molecule type" value="Transcribed_RNA"/>
</dbReference>
<evidence type="ECO:0000256" key="1">
    <source>
        <dbReference type="SAM" id="MobiDB-lite"/>
    </source>
</evidence>
<feature type="region of interest" description="Disordered" evidence="1">
    <location>
        <begin position="57"/>
        <end position="108"/>
    </location>
</feature>
<protein>
    <submittedName>
        <fullName evidence="2">Uncharacterized protein</fullName>
    </submittedName>
</protein>
<gene>
    <name evidence="2" type="primary">ORF95851</name>
</gene>